<evidence type="ECO:0000313" key="1">
    <source>
        <dbReference type="EMBL" id="GIY20470.1"/>
    </source>
</evidence>
<keyword evidence="2" id="KW-1185">Reference proteome</keyword>
<dbReference type="Proteomes" id="UP001054945">
    <property type="component" value="Unassembled WGS sequence"/>
</dbReference>
<evidence type="ECO:0000313" key="2">
    <source>
        <dbReference type="Proteomes" id="UP001054945"/>
    </source>
</evidence>
<comment type="caution">
    <text evidence="1">The sequence shown here is derived from an EMBL/GenBank/DDBJ whole genome shotgun (WGS) entry which is preliminary data.</text>
</comment>
<gene>
    <name evidence="1" type="primary">X-elementORF2_618</name>
    <name evidence="1" type="ORF">CEXT_316631</name>
</gene>
<accession>A0AAV4RG67</accession>
<sequence>MINAFNKASTQHRLHFNSKLTPEIKNKIKLRNQIRRTWQTTKDPSLKSQLKKLNNTIKSLIQTHKNSKWEQYTDSLSDNNKKYWKKVKSMRAQHTNIPPLEKDADNIAISPADKAEAIADCWKHQFEQNPNMSHEFTNNLIASETNNYLATPHVNFNYNITAQEIIEFINTLDPHKATGHDKINNNMIRHLPLKFIWWLISDKPIVPWSISGRHNSLNVAHHLFSEIDIHREYGYGRRITVYHQG</sequence>
<proteinExistence type="predicted"/>
<organism evidence="1 2">
    <name type="scientific">Caerostris extrusa</name>
    <name type="common">Bark spider</name>
    <name type="synonym">Caerostris bankana</name>
    <dbReference type="NCBI Taxonomy" id="172846"/>
    <lineage>
        <taxon>Eukaryota</taxon>
        <taxon>Metazoa</taxon>
        <taxon>Ecdysozoa</taxon>
        <taxon>Arthropoda</taxon>
        <taxon>Chelicerata</taxon>
        <taxon>Arachnida</taxon>
        <taxon>Araneae</taxon>
        <taxon>Araneomorphae</taxon>
        <taxon>Entelegynae</taxon>
        <taxon>Araneoidea</taxon>
        <taxon>Araneidae</taxon>
        <taxon>Caerostris</taxon>
    </lineage>
</organism>
<name>A0AAV4RG67_CAEEX</name>
<keyword evidence="1" id="KW-0548">Nucleotidyltransferase</keyword>
<keyword evidence="1" id="KW-0695">RNA-directed DNA polymerase</keyword>
<keyword evidence="1" id="KW-0808">Transferase</keyword>
<reference evidence="1 2" key="1">
    <citation type="submission" date="2021-06" db="EMBL/GenBank/DDBJ databases">
        <title>Caerostris extrusa draft genome.</title>
        <authorList>
            <person name="Kono N."/>
            <person name="Arakawa K."/>
        </authorList>
    </citation>
    <scope>NUCLEOTIDE SEQUENCE [LARGE SCALE GENOMIC DNA]</scope>
</reference>
<dbReference type="GO" id="GO:0003964">
    <property type="term" value="F:RNA-directed DNA polymerase activity"/>
    <property type="evidence" value="ECO:0007669"/>
    <property type="project" value="UniProtKB-KW"/>
</dbReference>
<dbReference type="EMBL" id="BPLR01007890">
    <property type="protein sequence ID" value="GIY20470.1"/>
    <property type="molecule type" value="Genomic_DNA"/>
</dbReference>
<dbReference type="AlphaFoldDB" id="A0AAV4RG67"/>
<protein>
    <submittedName>
        <fullName evidence="1">RNA-directed DNA polymerase from transposon X-element</fullName>
    </submittedName>
</protein>